<reference evidence="3 4" key="1">
    <citation type="submission" date="2017-01" db="EMBL/GenBank/DDBJ databases">
        <title>The cable genome- insights into the physiology and evolution of filamentous bacteria capable of sulfide oxidation via long distance electron transfer.</title>
        <authorList>
            <person name="Schreiber L."/>
            <person name="Bjerg J.T."/>
            <person name="Boggild A."/>
            <person name="Van De Vossenberg J."/>
            <person name="Meysman F."/>
            <person name="Nielsen L.P."/>
            <person name="Schramm A."/>
            <person name="Kjeldsen K.U."/>
        </authorList>
    </citation>
    <scope>NUCLEOTIDE SEQUENCE [LARGE SCALE GENOMIC DNA]</scope>
    <source>
        <strain evidence="1">A3</strain>
        <strain evidence="2">A5</strain>
    </source>
</reference>
<evidence type="ECO:0000313" key="1">
    <source>
        <dbReference type="EMBL" id="RWX49433.1"/>
    </source>
</evidence>
<organism evidence="1 3">
    <name type="scientific">Candidatus Electrothrix marina</name>
    <dbReference type="NCBI Taxonomy" id="1859130"/>
    <lineage>
        <taxon>Bacteria</taxon>
        <taxon>Pseudomonadati</taxon>
        <taxon>Thermodesulfobacteriota</taxon>
        <taxon>Desulfobulbia</taxon>
        <taxon>Desulfobulbales</taxon>
        <taxon>Desulfobulbaceae</taxon>
        <taxon>Candidatus Electrothrix</taxon>
    </lineage>
</organism>
<sequence>MYEIELSKKAAKFYRKADTATARRLSPLLLFYEEMIRAEGENEI</sequence>
<gene>
    <name evidence="1" type="ORF">VU00_12572</name>
    <name evidence="2" type="ORF">VU01_11784</name>
</gene>
<dbReference type="EMBL" id="MTKS01000178">
    <property type="protein sequence ID" value="RWX51238.1"/>
    <property type="molecule type" value="Genomic_DNA"/>
</dbReference>
<protein>
    <submittedName>
        <fullName evidence="1">Uncharacterized protein</fullName>
    </submittedName>
</protein>
<comment type="caution">
    <text evidence="1">The sequence shown here is derived from an EMBL/GenBank/DDBJ whole genome shotgun (WGS) entry which is preliminary data.</text>
</comment>
<evidence type="ECO:0000313" key="4">
    <source>
        <dbReference type="Proteomes" id="UP000288892"/>
    </source>
</evidence>
<evidence type="ECO:0000313" key="3">
    <source>
        <dbReference type="Proteomes" id="UP000287615"/>
    </source>
</evidence>
<dbReference type="Proteomes" id="UP000288892">
    <property type="component" value="Unassembled WGS sequence"/>
</dbReference>
<keyword evidence="4" id="KW-1185">Reference proteome</keyword>
<accession>A0A3S3UDR4</accession>
<dbReference type="EMBL" id="MTKR01000257">
    <property type="protein sequence ID" value="RWX49433.1"/>
    <property type="molecule type" value="Genomic_DNA"/>
</dbReference>
<evidence type="ECO:0000313" key="2">
    <source>
        <dbReference type="EMBL" id="RWX51238.1"/>
    </source>
</evidence>
<name>A0A3S3UDR4_9BACT</name>
<dbReference type="Proteomes" id="UP000287615">
    <property type="component" value="Unassembled WGS sequence"/>
</dbReference>
<dbReference type="AlphaFoldDB" id="A0A3S3UDR4"/>
<proteinExistence type="predicted"/>